<name>A0A1J4JVK2_9EUKA</name>
<dbReference type="Proteomes" id="UP000179807">
    <property type="component" value="Unassembled WGS sequence"/>
</dbReference>
<evidence type="ECO:0000313" key="3">
    <source>
        <dbReference type="Proteomes" id="UP000179807"/>
    </source>
</evidence>
<feature type="compositionally biased region" description="Basic and acidic residues" evidence="1">
    <location>
        <begin position="319"/>
        <end position="329"/>
    </location>
</feature>
<sequence>MEFDLQKFLEDPNSSYSDLLKCTEVSSLLMTNKEFQTKFLSTNFLKNLFDFLSRTDDFSVHKHFISLAQTLNPLLGARFSEDILLTESAFSIIDSQSNQSASYAFGSLSRYLFYATHNFPAEMQEVFNLSKKIYLIMIRNIDKLSLLIFISDLITDKNIKLDYFLWLCFKLISGKDKKFSPSPLCQYLRTPIECFDNPEDMDKLYKSLTKVHITNIINTLTLFFQNNEGSEIVFATHVAKYIASQKKIKGILFDLASSIPATNEIAQKAFESVISQKNRERSQNKLIEYESNQHSATSSTTDQKTTNLNEIPFKSNNSNDDKKNDKKVGNEYGSGNDVDLNDDFYYLSDRAANYLLKCHKILSKDTLEYAILYMLTSGTATNQALGCLPKLVKAAAEDGSSNEMKNILAYAWNSCDDLHLVKPFIIKCATKIKSIQNVMWPEGFIREVITPWASDDDVNFEFKFEQSGIDFDFIDFLKHLFETKK</sequence>
<dbReference type="EMBL" id="MLAK01000917">
    <property type="protein sequence ID" value="OHT01301.1"/>
    <property type="molecule type" value="Genomic_DNA"/>
</dbReference>
<organism evidence="2 3">
    <name type="scientific">Tritrichomonas foetus</name>
    <dbReference type="NCBI Taxonomy" id="1144522"/>
    <lineage>
        <taxon>Eukaryota</taxon>
        <taxon>Metamonada</taxon>
        <taxon>Parabasalia</taxon>
        <taxon>Tritrichomonadida</taxon>
        <taxon>Tritrichomonadidae</taxon>
        <taxon>Tritrichomonas</taxon>
    </lineage>
</organism>
<keyword evidence="3" id="KW-1185">Reference proteome</keyword>
<reference evidence="2" key="1">
    <citation type="submission" date="2016-10" db="EMBL/GenBank/DDBJ databases">
        <authorList>
            <person name="Benchimol M."/>
            <person name="Almeida L.G."/>
            <person name="Vasconcelos A.T."/>
            <person name="Perreira-Neves A."/>
            <person name="Rosa I.A."/>
            <person name="Tasca T."/>
            <person name="Bogo M.R."/>
            <person name="de Souza W."/>
        </authorList>
    </citation>
    <scope>NUCLEOTIDE SEQUENCE [LARGE SCALE GENOMIC DNA]</scope>
    <source>
        <strain evidence="2">K</strain>
    </source>
</reference>
<dbReference type="GeneID" id="94842888"/>
<dbReference type="AlphaFoldDB" id="A0A1J4JVK2"/>
<dbReference type="RefSeq" id="XP_068354437.1">
    <property type="nucleotide sequence ID" value="XM_068508184.1"/>
</dbReference>
<feature type="compositionally biased region" description="Polar residues" evidence="1">
    <location>
        <begin position="290"/>
        <end position="309"/>
    </location>
</feature>
<protein>
    <submittedName>
        <fullName evidence="2">Uncharacterized protein</fullName>
    </submittedName>
</protein>
<evidence type="ECO:0000313" key="2">
    <source>
        <dbReference type="EMBL" id="OHT01301.1"/>
    </source>
</evidence>
<accession>A0A1J4JVK2</accession>
<comment type="caution">
    <text evidence="2">The sequence shown here is derived from an EMBL/GenBank/DDBJ whole genome shotgun (WGS) entry which is preliminary data.</text>
</comment>
<evidence type="ECO:0000256" key="1">
    <source>
        <dbReference type="SAM" id="MobiDB-lite"/>
    </source>
</evidence>
<gene>
    <name evidence="2" type="ORF">TRFO_31876</name>
</gene>
<dbReference type="VEuPathDB" id="TrichDB:TRFO_31876"/>
<feature type="region of interest" description="Disordered" evidence="1">
    <location>
        <begin position="289"/>
        <end position="332"/>
    </location>
</feature>
<proteinExistence type="predicted"/>